<dbReference type="Proteomes" id="UP000078397">
    <property type="component" value="Unassembled WGS sequence"/>
</dbReference>
<dbReference type="KEGG" id="pchm:VFPPC_13910"/>
<gene>
    <name evidence="3" type="ORF">VFPPC_13910</name>
</gene>
<keyword evidence="2" id="KW-1133">Transmembrane helix</keyword>
<accession>A0A179FG39</accession>
<feature type="compositionally biased region" description="Low complexity" evidence="1">
    <location>
        <begin position="358"/>
        <end position="372"/>
    </location>
</feature>
<dbReference type="EMBL" id="LSBJ02000005">
    <property type="protein sequence ID" value="OAQ64565.1"/>
    <property type="molecule type" value="Genomic_DNA"/>
</dbReference>
<evidence type="ECO:0000256" key="2">
    <source>
        <dbReference type="SAM" id="Phobius"/>
    </source>
</evidence>
<dbReference type="GeneID" id="28855676"/>
<feature type="compositionally biased region" description="Low complexity" evidence="1">
    <location>
        <begin position="246"/>
        <end position="261"/>
    </location>
</feature>
<keyword evidence="2" id="KW-0812">Transmembrane</keyword>
<name>A0A179FG39_METCM</name>
<feature type="compositionally biased region" description="Polar residues" evidence="1">
    <location>
        <begin position="475"/>
        <end position="485"/>
    </location>
</feature>
<feature type="region of interest" description="Disordered" evidence="1">
    <location>
        <begin position="464"/>
        <end position="500"/>
    </location>
</feature>
<feature type="region of interest" description="Disordered" evidence="1">
    <location>
        <begin position="336"/>
        <end position="389"/>
    </location>
</feature>
<feature type="region of interest" description="Disordered" evidence="1">
    <location>
        <begin position="231"/>
        <end position="263"/>
    </location>
</feature>
<dbReference type="RefSeq" id="XP_018141879.1">
    <property type="nucleotide sequence ID" value="XM_018291682.1"/>
</dbReference>
<feature type="transmembrane region" description="Helical" evidence="2">
    <location>
        <begin position="296"/>
        <end position="318"/>
    </location>
</feature>
<comment type="caution">
    <text evidence="3">The sequence shown here is derived from an EMBL/GenBank/DDBJ whole genome shotgun (WGS) entry which is preliminary data.</text>
</comment>
<reference evidence="3 4" key="1">
    <citation type="journal article" date="2016" name="PLoS Pathog.">
        <title>Biosynthesis of antibiotic leucinostatins in bio-control fungus Purpureocillium lilacinum and their inhibition on phytophthora revealed by genome mining.</title>
        <authorList>
            <person name="Wang G."/>
            <person name="Liu Z."/>
            <person name="Lin R."/>
            <person name="Li E."/>
            <person name="Mao Z."/>
            <person name="Ling J."/>
            <person name="Yang Y."/>
            <person name="Yin W.B."/>
            <person name="Xie B."/>
        </authorList>
    </citation>
    <scope>NUCLEOTIDE SEQUENCE [LARGE SCALE GENOMIC DNA]</scope>
    <source>
        <strain evidence="3">170</strain>
    </source>
</reference>
<dbReference type="STRING" id="1380566.A0A179FG39"/>
<proteinExistence type="predicted"/>
<keyword evidence="2" id="KW-0472">Membrane</keyword>
<organism evidence="3 4">
    <name type="scientific">Pochonia chlamydosporia 170</name>
    <dbReference type="NCBI Taxonomy" id="1380566"/>
    <lineage>
        <taxon>Eukaryota</taxon>
        <taxon>Fungi</taxon>
        <taxon>Dikarya</taxon>
        <taxon>Ascomycota</taxon>
        <taxon>Pezizomycotina</taxon>
        <taxon>Sordariomycetes</taxon>
        <taxon>Hypocreomycetidae</taxon>
        <taxon>Hypocreales</taxon>
        <taxon>Clavicipitaceae</taxon>
        <taxon>Pochonia</taxon>
    </lineage>
</organism>
<evidence type="ECO:0000256" key="1">
    <source>
        <dbReference type="SAM" id="MobiDB-lite"/>
    </source>
</evidence>
<sequence length="500" mass="51403">MTKPPRRSSLFQARDSHSRSHSHSFFHRFRHNPLHAHDAKQQALGDSGNGHDDEHAANVELDSSESELDKRDPSAISEKVVVNAIGSGPNSLVTQVVQTISLVQYVDPWGKAFETKTVYGPPNTVVVDPKSGKTVAISVGAQLTAAHPGSTPGGIGHVSSSPGSIISTSLGPKLTSVPTSATAKPAYPSVGDIRNSTNSAIHSNSSFVAHNNNSSIYKLYSAPVPISTTDLPTTSKAKTKSRSTHSTHWTVSPTTTTISPGNGYGTLTVGGGLPTATQSDTSSGGGVNLTPQQKQVIGGVVGAVAGVAVIGLLLMLFLRRYKKRNADRLVLDNTSGAAGSRALGDGSGSGGSMTERSAASGTVAAALASLTGKRAPPTSNAAEGGERGFYRVSGRKLPSVLHNGGDGYSDPRGSATSGSSDYYRGSQAFEPSTAGGGQLALGAPMRPISGVPIIRSGPARVAITENPFADPPATPNNLSTRTLGSRESPRASGSRFQEGI</sequence>
<feature type="region of interest" description="Disordered" evidence="1">
    <location>
        <begin position="401"/>
        <end position="438"/>
    </location>
</feature>
<protein>
    <submittedName>
        <fullName evidence="3">Uncharacterized protein</fullName>
    </submittedName>
</protein>
<feature type="region of interest" description="Disordered" evidence="1">
    <location>
        <begin position="36"/>
        <end position="72"/>
    </location>
</feature>
<keyword evidence="4" id="KW-1185">Reference proteome</keyword>
<dbReference type="AlphaFoldDB" id="A0A179FG39"/>
<feature type="region of interest" description="Disordered" evidence="1">
    <location>
        <begin position="1"/>
        <end position="24"/>
    </location>
</feature>
<dbReference type="OrthoDB" id="5421784at2759"/>
<evidence type="ECO:0000313" key="4">
    <source>
        <dbReference type="Proteomes" id="UP000078397"/>
    </source>
</evidence>
<evidence type="ECO:0000313" key="3">
    <source>
        <dbReference type="EMBL" id="OAQ64565.1"/>
    </source>
</evidence>